<dbReference type="EMBL" id="BT124711">
    <property type="protein sequence ID" value="ADE77945.1"/>
    <property type="molecule type" value="mRNA"/>
</dbReference>
<keyword evidence="11" id="KW-0464">Manganese</keyword>
<dbReference type="FunFam" id="3.60.21.10:FF:000035">
    <property type="entry name" value="Lariat debranching enzyme"/>
    <property type="match status" value="1"/>
</dbReference>
<sequence length="434" mass="49689">MKIAIEGCAHGDLDNIYATLQHLEESENIKIDLLICCGDFQAVRNENDLESMACPVKYRTMNTFWKYYSGEEIAPVPTIFVGGNHEASNYLWELYYGGWVAPRIFFMGFAGVIWFGNIRIGGLSGIFKSHNYYSGHYERAPYNNSDIRSIYHVREYDVHKLMQIEEPLDVFISHDWPRGITDFGNSEQLLRHKPFFENEIKSKTLGSQPAEELLKKLKPSYWFSAHLHTKFAAVVQHGENGPITKFLALDKCLPGHNFLQVIEIESDAGPHEIRYDEEWLAITQAYNPYFPLSRKSVQLMAELPDLGYHRQHVRNCMKEINMKPFDFTMTVPPHDPTQGKTASPASLGHVRNPQTEAFLQLLDLYYLLDYAPEHATPNRSPVSSMIRVKDENEIVLDDADDDNVPDDVDEIEVLSQQTMTNPNEIALHENDGDS</sequence>
<dbReference type="PANTHER" id="PTHR12849">
    <property type="entry name" value="RNA LARIAT DEBRANCHING ENZYME"/>
    <property type="match status" value="1"/>
</dbReference>
<evidence type="ECO:0000256" key="7">
    <source>
        <dbReference type="ARBA" id="ARBA00022723"/>
    </source>
</evidence>
<dbReference type="SUPFAM" id="SSF56300">
    <property type="entry name" value="Metallo-dependent phosphatases"/>
    <property type="match status" value="1"/>
</dbReference>
<dbReference type="SMART" id="SM01124">
    <property type="entry name" value="DBR1"/>
    <property type="match status" value="1"/>
</dbReference>
<keyword evidence="8" id="KW-0378">Hydrolase</keyword>
<dbReference type="Pfam" id="PF05011">
    <property type="entry name" value="DBR1"/>
    <property type="match status" value="1"/>
</dbReference>
<dbReference type="AlphaFoldDB" id="D5AEH6"/>
<evidence type="ECO:0000256" key="9">
    <source>
        <dbReference type="ARBA" id="ARBA00022833"/>
    </source>
</evidence>
<proteinExistence type="evidence at transcript level"/>
<keyword evidence="12" id="KW-0539">Nucleus</keyword>
<comment type="subcellular location">
    <subcellularLocation>
        <location evidence="4">Nucleus</location>
    </subcellularLocation>
</comment>
<keyword evidence="6" id="KW-0507">mRNA processing</keyword>
<evidence type="ECO:0000256" key="8">
    <source>
        <dbReference type="ARBA" id="ARBA00022801"/>
    </source>
</evidence>
<evidence type="ECO:0000256" key="2">
    <source>
        <dbReference type="ARBA" id="ARBA00001947"/>
    </source>
</evidence>
<dbReference type="GO" id="GO:0000398">
    <property type="term" value="P:mRNA splicing, via spliceosome"/>
    <property type="evidence" value="ECO:0007669"/>
    <property type="project" value="TreeGrafter"/>
</dbReference>
<protein>
    <recommendedName>
        <fullName evidence="13">Lariat debranching enzyme C-terminal domain-containing protein</fullName>
    </recommendedName>
</protein>
<accession>D5AEH6</accession>
<evidence type="ECO:0000256" key="4">
    <source>
        <dbReference type="ARBA" id="ARBA00004123"/>
    </source>
</evidence>
<evidence type="ECO:0000256" key="11">
    <source>
        <dbReference type="ARBA" id="ARBA00023211"/>
    </source>
</evidence>
<comment type="similarity">
    <text evidence="5">Belongs to the lariat debranching enzyme family.</text>
</comment>
<comment type="cofactor">
    <cofactor evidence="3">
        <name>Fe(2+)</name>
        <dbReference type="ChEBI" id="CHEBI:29033"/>
    </cofactor>
</comment>
<dbReference type="InterPro" id="IPR007708">
    <property type="entry name" value="DBR1_C"/>
</dbReference>
<evidence type="ECO:0000256" key="12">
    <source>
        <dbReference type="ARBA" id="ARBA00023242"/>
    </source>
</evidence>
<evidence type="ECO:0000256" key="6">
    <source>
        <dbReference type="ARBA" id="ARBA00022664"/>
    </source>
</evidence>
<comment type="cofactor">
    <cofactor evidence="1">
        <name>Mn(2+)</name>
        <dbReference type="ChEBI" id="CHEBI:29035"/>
    </cofactor>
</comment>
<dbReference type="CDD" id="cd00844">
    <property type="entry name" value="MPP_Dbr1_N"/>
    <property type="match status" value="1"/>
</dbReference>
<organism evidence="14">
    <name type="scientific">Picea sitchensis</name>
    <name type="common">Sitka spruce</name>
    <name type="synonym">Pinus sitchensis</name>
    <dbReference type="NCBI Taxonomy" id="3332"/>
    <lineage>
        <taxon>Eukaryota</taxon>
        <taxon>Viridiplantae</taxon>
        <taxon>Streptophyta</taxon>
        <taxon>Embryophyta</taxon>
        <taxon>Tracheophyta</taxon>
        <taxon>Spermatophyta</taxon>
        <taxon>Pinopsida</taxon>
        <taxon>Pinidae</taxon>
        <taxon>Conifers I</taxon>
        <taxon>Pinales</taxon>
        <taxon>Pinaceae</taxon>
        <taxon>Picea</taxon>
    </lineage>
</organism>
<evidence type="ECO:0000256" key="5">
    <source>
        <dbReference type="ARBA" id="ARBA00006045"/>
    </source>
</evidence>
<evidence type="ECO:0000313" key="14">
    <source>
        <dbReference type="EMBL" id="ADE77945.1"/>
    </source>
</evidence>
<evidence type="ECO:0000259" key="13">
    <source>
        <dbReference type="SMART" id="SM01124"/>
    </source>
</evidence>
<comment type="cofactor">
    <cofactor evidence="2">
        <name>Zn(2+)</name>
        <dbReference type="ChEBI" id="CHEBI:29105"/>
    </cofactor>
</comment>
<evidence type="ECO:0000256" key="10">
    <source>
        <dbReference type="ARBA" id="ARBA00023004"/>
    </source>
</evidence>
<reference evidence="14" key="1">
    <citation type="submission" date="2010-04" db="EMBL/GenBank/DDBJ databases">
        <authorList>
            <person name="Reid K.E."/>
            <person name="Liao N."/>
            <person name="Chan S."/>
            <person name="Docking R."/>
            <person name="Taylor G."/>
            <person name="Moore R."/>
            <person name="Mayo M."/>
            <person name="Munro S."/>
            <person name="King J."/>
            <person name="Yanchuk A."/>
            <person name="Holt R."/>
            <person name="Jones S."/>
            <person name="Marra M."/>
            <person name="Ritland C.E."/>
            <person name="Ritland K."/>
            <person name="Bohlmann J."/>
        </authorList>
    </citation>
    <scope>NUCLEOTIDE SEQUENCE</scope>
    <source>
        <tissue evidence="14">Bud</tissue>
    </source>
</reference>
<dbReference type="Gene3D" id="3.60.21.10">
    <property type="match status" value="1"/>
</dbReference>
<evidence type="ECO:0000256" key="3">
    <source>
        <dbReference type="ARBA" id="ARBA00001954"/>
    </source>
</evidence>
<keyword evidence="7" id="KW-0479">Metal-binding</keyword>
<dbReference type="PANTHER" id="PTHR12849:SF0">
    <property type="entry name" value="LARIAT DEBRANCHING ENZYME"/>
    <property type="match status" value="1"/>
</dbReference>
<dbReference type="GO" id="GO:0008419">
    <property type="term" value="F:RNA lariat debranching enzyme activity"/>
    <property type="evidence" value="ECO:0007669"/>
    <property type="project" value="TreeGrafter"/>
</dbReference>
<keyword evidence="9" id="KW-0862">Zinc</keyword>
<evidence type="ECO:0000256" key="1">
    <source>
        <dbReference type="ARBA" id="ARBA00001936"/>
    </source>
</evidence>
<dbReference type="InterPro" id="IPR004843">
    <property type="entry name" value="Calcineurin-like_PHP"/>
</dbReference>
<name>D5AEH6_PICSI</name>
<dbReference type="InterPro" id="IPR041816">
    <property type="entry name" value="Dbr1_N"/>
</dbReference>
<feature type="domain" description="Lariat debranching enzyme C-terminal" evidence="13">
    <location>
        <begin position="235"/>
        <end position="368"/>
    </location>
</feature>
<dbReference type="InterPro" id="IPR029052">
    <property type="entry name" value="Metallo-depent_PP-like"/>
</dbReference>
<dbReference type="Pfam" id="PF00149">
    <property type="entry name" value="Metallophos"/>
    <property type="match status" value="1"/>
</dbReference>
<dbReference type="GO" id="GO:0046872">
    <property type="term" value="F:metal ion binding"/>
    <property type="evidence" value="ECO:0007669"/>
    <property type="project" value="UniProtKB-KW"/>
</dbReference>
<keyword evidence="10" id="KW-0408">Iron</keyword>
<dbReference type="GO" id="GO:0005634">
    <property type="term" value="C:nucleus"/>
    <property type="evidence" value="ECO:0007669"/>
    <property type="project" value="UniProtKB-SubCell"/>
</dbReference>